<feature type="compositionally biased region" description="Basic residues" evidence="1">
    <location>
        <begin position="272"/>
        <end position="281"/>
    </location>
</feature>
<reference evidence="3" key="1">
    <citation type="journal article" date="2018" name="Nat. Microbiol.">
        <title>Leveraging single-cell genomics to expand the fungal tree of life.</title>
        <authorList>
            <person name="Ahrendt S.R."/>
            <person name="Quandt C.A."/>
            <person name="Ciobanu D."/>
            <person name="Clum A."/>
            <person name="Salamov A."/>
            <person name="Andreopoulos B."/>
            <person name="Cheng J.F."/>
            <person name="Woyke T."/>
            <person name="Pelin A."/>
            <person name="Henrissat B."/>
            <person name="Reynolds N.K."/>
            <person name="Benny G.L."/>
            <person name="Smith M.E."/>
            <person name="James T.Y."/>
            <person name="Grigoriev I.V."/>
        </authorList>
    </citation>
    <scope>NUCLEOTIDE SEQUENCE [LARGE SCALE GENOMIC DNA]</scope>
    <source>
        <strain evidence="3">RSA 468</strain>
    </source>
</reference>
<dbReference type="AlphaFoldDB" id="A0A4Q0A136"/>
<evidence type="ECO:0000256" key="1">
    <source>
        <dbReference type="SAM" id="MobiDB-lite"/>
    </source>
</evidence>
<evidence type="ECO:0000313" key="2">
    <source>
        <dbReference type="EMBL" id="RKP39458.1"/>
    </source>
</evidence>
<evidence type="ECO:0000313" key="3">
    <source>
        <dbReference type="Proteomes" id="UP000268162"/>
    </source>
</evidence>
<gene>
    <name evidence="2" type="ORF">BJ085DRAFT_31006</name>
</gene>
<proteinExistence type="predicted"/>
<feature type="compositionally biased region" description="Low complexity" evidence="1">
    <location>
        <begin position="250"/>
        <end position="263"/>
    </location>
</feature>
<feature type="region of interest" description="Disordered" evidence="1">
    <location>
        <begin position="187"/>
        <end position="319"/>
    </location>
</feature>
<name>A0A4Q0A136_9FUNG</name>
<keyword evidence="3" id="KW-1185">Reference proteome</keyword>
<dbReference type="Proteomes" id="UP000268162">
    <property type="component" value="Unassembled WGS sequence"/>
</dbReference>
<feature type="compositionally biased region" description="Polar residues" evidence="1">
    <location>
        <begin position="282"/>
        <end position="292"/>
    </location>
</feature>
<sequence>MSRPRQTKLGGFFTKAPNTPQKSPPSPALVEKTDLNQTPSEAIVITIDPAPKTPAFEGKLPVAPPLSPEVNKWPIASQSPKPPPRTPSIAAPRKTARPTALKAKAKAVKPGQLTLNQLLRRVTKTEYLEAHKADSAYPIISNNNYGFATHVEITRDPVLKPPPSSGLMAGQTPTREVTAQSKLSRLARTPVKCASPRPASRETAARTEQDMQEEVDNLDTSLIVTGPRDRHRTKRRLIEKLRSAAPQVLSESSDSADSTTETTPEPEPPRGLGRRLVRRSTPHSPANPNNIFWSDRTQKPPTKRTVQSDSSEPSDESDALDEHGLANFIDDSPLGHRAGDSADSGDNAADVGLVALPAEFSLSSLNDGINSFKVVIQYFVHLLLGEGSLQGMEEDISPPIWEQSPKCSPIP</sequence>
<organism evidence="2 3">
    <name type="scientific">Dimargaris cristalligena</name>
    <dbReference type="NCBI Taxonomy" id="215637"/>
    <lineage>
        <taxon>Eukaryota</taxon>
        <taxon>Fungi</taxon>
        <taxon>Fungi incertae sedis</taxon>
        <taxon>Zoopagomycota</taxon>
        <taxon>Kickxellomycotina</taxon>
        <taxon>Dimargaritomycetes</taxon>
        <taxon>Dimargaritales</taxon>
        <taxon>Dimargaritaceae</taxon>
        <taxon>Dimargaris</taxon>
    </lineage>
</organism>
<accession>A0A4Q0A136</accession>
<feature type="region of interest" description="Disordered" evidence="1">
    <location>
        <begin position="1"/>
        <end position="36"/>
    </location>
</feature>
<dbReference type="EMBL" id="ML002270">
    <property type="protein sequence ID" value="RKP39458.1"/>
    <property type="molecule type" value="Genomic_DNA"/>
</dbReference>
<feature type="region of interest" description="Disordered" evidence="1">
    <location>
        <begin position="55"/>
        <end position="108"/>
    </location>
</feature>
<protein>
    <submittedName>
        <fullName evidence="2">Uncharacterized protein</fullName>
    </submittedName>
</protein>
<feature type="compositionally biased region" description="Basic and acidic residues" evidence="1">
    <location>
        <begin position="199"/>
        <end position="209"/>
    </location>
</feature>